<dbReference type="KEGG" id="samy:DB32_008626"/>
<reference evidence="1 2" key="1">
    <citation type="submission" date="2015-03" db="EMBL/GenBank/DDBJ databases">
        <title>Genome assembly of Sandaracinus amylolyticus DSM 53668.</title>
        <authorList>
            <person name="Sharma G."/>
            <person name="Subramanian S."/>
        </authorList>
    </citation>
    <scope>NUCLEOTIDE SEQUENCE [LARGE SCALE GENOMIC DNA]</scope>
    <source>
        <strain evidence="1 2">DSM 53668</strain>
    </source>
</reference>
<evidence type="ECO:0000313" key="1">
    <source>
        <dbReference type="EMBL" id="AKF11477.1"/>
    </source>
</evidence>
<proteinExistence type="predicted"/>
<dbReference type="RefSeq" id="WP_053238340.1">
    <property type="nucleotide sequence ID" value="NZ_CP011125.1"/>
</dbReference>
<evidence type="ECO:0008006" key="3">
    <source>
        <dbReference type="Google" id="ProtNLM"/>
    </source>
</evidence>
<keyword evidence="2" id="KW-1185">Reference proteome</keyword>
<gene>
    <name evidence="1" type="ORF">DB32_008626</name>
</gene>
<organism evidence="1 2">
    <name type="scientific">Sandaracinus amylolyticus</name>
    <dbReference type="NCBI Taxonomy" id="927083"/>
    <lineage>
        <taxon>Bacteria</taxon>
        <taxon>Pseudomonadati</taxon>
        <taxon>Myxococcota</taxon>
        <taxon>Polyangia</taxon>
        <taxon>Polyangiales</taxon>
        <taxon>Sandaracinaceae</taxon>
        <taxon>Sandaracinus</taxon>
    </lineage>
</organism>
<name>A0A0F6WAG2_9BACT</name>
<sequence length="583" mass="61255">MRNLLVSLTLVLAGCGGGAMNVRSSGSLAAQRSQPAAQFPSRDQLDRIVAAAPTSTHPAAPTALWPDVWTLGGPFPDDDPRAPFAPTTPLEAIGPEVAARVTGAPPISRAVTCGAREVARHLAAHPGPVDTRLAHFALTRCGSTAIQFFVESSHVTVPASTTDAAFLATYGEPLRTMARERFASLAQQGATHVGMHVERAANGFVVAAFVGAIEELDLTTRAPLVQGDGVVLRGRLRSAAQNVEAYVTFGPADFARCALAPDVALPEIAIRCPMHLDDRMARVEIMAFPPGRLLGRAVGRVLLRRDDAATMPALEVDPALATASEPGALVEALLARANALRARTGRAPLALELAQSATLQGLVPSWLAAHLGGQSEAADVIGLGVMAGWNVSGGTIRDARLGSAAIIATRHAGEWLALLVEDPWTRAVLLDPEMRGAAIGVRWDAEQQAFVGLLATYAFFEGSELERAREQVMRSLVAARAARGLAAPSFVGNIPGMQQASAAVQRGTRTPGQALEAVMNETASRAPGRRVQALLMEGLSADQLAWPEELLARPALRLGVGLAWHRVPGAAWGQYAVMVIVLD</sequence>
<dbReference type="AlphaFoldDB" id="A0A0F6WAG2"/>
<dbReference type="STRING" id="927083.DB32_008626"/>
<accession>A0A0F6WAG2</accession>
<protein>
    <recommendedName>
        <fullName evidence="3">Lipoprotein</fullName>
    </recommendedName>
</protein>
<evidence type="ECO:0000313" key="2">
    <source>
        <dbReference type="Proteomes" id="UP000034883"/>
    </source>
</evidence>
<dbReference type="EMBL" id="CP011125">
    <property type="protein sequence ID" value="AKF11477.1"/>
    <property type="molecule type" value="Genomic_DNA"/>
</dbReference>
<dbReference type="PROSITE" id="PS51257">
    <property type="entry name" value="PROKAR_LIPOPROTEIN"/>
    <property type="match status" value="1"/>
</dbReference>
<dbReference type="Proteomes" id="UP000034883">
    <property type="component" value="Chromosome"/>
</dbReference>